<dbReference type="InterPro" id="IPR000073">
    <property type="entry name" value="AB_hydrolase_1"/>
</dbReference>
<dbReference type="Gene3D" id="3.40.50.1820">
    <property type="entry name" value="alpha/beta hydrolase"/>
    <property type="match status" value="1"/>
</dbReference>
<gene>
    <name evidence="2" type="ordered locus">Sare_4939</name>
</gene>
<dbReference type="PANTHER" id="PTHR43433:SF5">
    <property type="entry name" value="AB HYDROLASE-1 DOMAIN-CONTAINING PROTEIN"/>
    <property type="match status" value="1"/>
</dbReference>
<name>A8LW81_SALAI</name>
<sequence>MADRADANMEHIDFEVRDIPLETVTSADGTTIAYQKSGTGPPVVIVGGGLNEKAMHAELAEGLSANFTVYNYDRRGRGGSGDTVADRYSVDREIEDLAAVIAATGGPSHVFANCTGGMIAVPAAARGVPIAKLAMYEPPFGGPKVPEGYLEELTTLLAADNRTEAVAMFLKWDALFTDDEVAFFQTHPIWPAFESMAPTMVYDSILSEDADALPTEQLAAITVPSLVLCGNDSIAWMIETCRALADAMPQGQLVSMASTGHLMDDTLGAEILTSFFLE</sequence>
<dbReference type="PATRIC" id="fig|391037.6.peg.4986"/>
<evidence type="ECO:0000259" key="1">
    <source>
        <dbReference type="Pfam" id="PF12697"/>
    </source>
</evidence>
<dbReference type="Pfam" id="PF12697">
    <property type="entry name" value="Abhydrolase_6"/>
    <property type="match status" value="1"/>
</dbReference>
<dbReference type="InterPro" id="IPR029058">
    <property type="entry name" value="AB_hydrolase_fold"/>
</dbReference>
<dbReference type="eggNOG" id="COG2267">
    <property type="taxonomic scope" value="Bacteria"/>
</dbReference>
<reference evidence="2" key="1">
    <citation type="submission" date="2007-10" db="EMBL/GenBank/DDBJ databases">
        <title>Complete sequence of Salinispora arenicola CNS-205.</title>
        <authorList>
            <consortium name="US DOE Joint Genome Institute"/>
            <person name="Copeland A."/>
            <person name="Lucas S."/>
            <person name="Lapidus A."/>
            <person name="Barry K."/>
            <person name="Glavina del Rio T."/>
            <person name="Dalin E."/>
            <person name="Tice H."/>
            <person name="Pitluck S."/>
            <person name="Foster B."/>
            <person name="Schmutz J."/>
            <person name="Larimer F."/>
            <person name="Land M."/>
            <person name="Hauser L."/>
            <person name="Kyrpides N."/>
            <person name="Ivanova N."/>
            <person name="Jensen P.R."/>
            <person name="Moore B.S."/>
            <person name="Penn K."/>
            <person name="Jenkins C."/>
            <person name="Udwary D."/>
            <person name="Xiang L."/>
            <person name="Gontang E."/>
            <person name="Richardson P."/>
        </authorList>
    </citation>
    <scope>NUCLEOTIDE SEQUENCE [LARGE SCALE GENOMIC DNA]</scope>
    <source>
        <strain evidence="2">CNS-205</strain>
    </source>
</reference>
<dbReference type="ESTHER" id="salai-a8lw81">
    <property type="family name" value="6_AlphaBeta_hydrolase"/>
</dbReference>
<protein>
    <submittedName>
        <fullName evidence="2">Alpha/beta hydrolase fold</fullName>
    </submittedName>
</protein>
<dbReference type="STRING" id="391037.Sare_4939"/>
<organism evidence="2">
    <name type="scientific">Salinispora arenicola (strain CNS-205)</name>
    <dbReference type="NCBI Taxonomy" id="391037"/>
    <lineage>
        <taxon>Bacteria</taxon>
        <taxon>Bacillati</taxon>
        <taxon>Actinomycetota</taxon>
        <taxon>Actinomycetes</taxon>
        <taxon>Micromonosporales</taxon>
        <taxon>Micromonosporaceae</taxon>
        <taxon>Salinispora</taxon>
    </lineage>
</organism>
<feature type="domain" description="AB hydrolase-1" evidence="1">
    <location>
        <begin position="46"/>
        <end position="263"/>
    </location>
</feature>
<dbReference type="GO" id="GO:0004806">
    <property type="term" value="F:triacylglycerol lipase activity"/>
    <property type="evidence" value="ECO:0007669"/>
    <property type="project" value="TreeGrafter"/>
</dbReference>
<dbReference type="OrthoDB" id="63519at2"/>
<dbReference type="KEGG" id="saq:Sare_4939"/>
<evidence type="ECO:0000313" key="2">
    <source>
        <dbReference type="EMBL" id="ABW00686.1"/>
    </source>
</evidence>
<accession>A8LW81</accession>
<dbReference type="HOGENOM" id="CLU_020336_43_3_11"/>
<keyword evidence="2" id="KW-0378">Hydrolase</keyword>
<dbReference type="EMBL" id="CP000850">
    <property type="protein sequence ID" value="ABW00686.1"/>
    <property type="molecule type" value="Genomic_DNA"/>
</dbReference>
<dbReference type="SUPFAM" id="SSF53474">
    <property type="entry name" value="alpha/beta-Hydrolases"/>
    <property type="match status" value="1"/>
</dbReference>
<dbReference type="InterPro" id="IPR050471">
    <property type="entry name" value="AB_hydrolase"/>
</dbReference>
<dbReference type="AlphaFoldDB" id="A8LW81"/>
<proteinExistence type="predicted"/>
<dbReference type="GO" id="GO:0046503">
    <property type="term" value="P:glycerolipid catabolic process"/>
    <property type="evidence" value="ECO:0007669"/>
    <property type="project" value="TreeGrafter"/>
</dbReference>
<dbReference type="PANTHER" id="PTHR43433">
    <property type="entry name" value="HYDROLASE, ALPHA/BETA FOLD FAMILY PROTEIN"/>
    <property type="match status" value="1"/>
</dbReference>